<evidence type="ECO:0000313" key="2">
    <source>
        <dbReference type="Proteomes" id="UP000004947"/>
    </source>
</evidence>
<proteinExistence type="predicted"/>
<dbReference type="RefSeq" id="WP_007281375.1">
    <property type="nucleotide sequence ID" value="NZ_ABCK01000050.1"/>
</dbReference>
<organism evidence="1 2">
    <name type="scientific">Lentisphaera araneosa HTCC2155</name>
    <dbReference type="NCBI Taxonomy" id="313628"/>
    <lineage>
        <taxon>Bacteria</taxon>
        <taxon>Pseudomonadati</taxon>
        <taxon>Lentisphaerota</taxon>
        <taxon>Lentisphaeria</taxon>
        <taxon>Lentisphaerales</taxon>
        <taxon>Lentisphaeraceae</taxon>
        <taxon>Lentisphaera</taxon>
    </lineage>
</organism>
<gene>
    <name evidence="1" type="ORF">LNTAR_03794</name>
</gene>
<dbReference type="eggNOG" id="COG4284">
    <property type="taxonomic scope" value="Bacteria"/>
</dbReference>
<dbReference type="STRING" id="313628.LNTAR_03794"/>
<dbReference type="AlphaFoldDB" id="A6DU92"/>
<sequence>LENVELSGSSALVIKACKGAQVTVKGSFSNDGFKLVRLNNSDCSHESSVPEYLKIRGYKFENCGAAIYEFDKPGEYTVEA</sequence>
<accession>A6DU92</accession>
<name>A6DU92_9BACT</name>
<comment type="caution">
    <text evidence="1">The sequence shown here is derived from an EMBL/GenBank/DDBJ whole genome shotgun (WGS) entry which is preliminary data.</text>
</comment>
<protein>
    <submittedName>
        <fullName evidence="1">Uncharacterized protein</fullName>
    </submittedName>
</protein>
<keyword evidence="2" id="KW-1185">Reference proteome</keyword>
<reference evidence="1 2" key="1">
    <citation type="journal article" date="2010" name="J. Bacteriol.">
        <title>Genome sequence of Lentisphaera araneosa HTCC2155T, the type species of the order Lentisphaerales in the phylum Lentisphaerae.</title>
        <authorList>
            <person name="Thrash J.C."/>
            <person name="Cho J.C."/>
            <person name="Vergin K.L."/>
            <person name="Morris R.M."/>
            <person name="Giovannoni S.J."/>
        </authorList>
    </citation>
    <scope>NUCLEOTIDE SEQUENCE [LARGE SCALE GENOMIC DNA]</scope>
    <source>
        <strain evidence="1 2">HTCC2155</strain>
    </source>
</reference>
<evidence type="ECO:0000313" key="1">
    <source>
        <dbReference type="EMBL" id="EDM24780.1"/>
    </source>
</evidence>
<dbReference type="Gene3D" id="2.160.10.30">
    <property type="match status" value="1"/>
</dbReference>
<dbReference type="Proteomes" id="UP000004947">
    <property type="component" value="Unassembled WGS sequence"/>
</dbReference>
<dbReference type="EMBL" id="ABCK01000050">
    <property type="protein sequence ID" value="EDM24780.1"/>
    <property type="molecule type" value="Genomic_DNA"/>
</dbReference>
<feature type="non-terminal residue" evidence="1">
    <location>
        <position position="1"/>
    </location>
</feature>